<dbReference type="EMBL" id="CP034235">
    <property type="protein sequence ID" value="QGQ93824.1"/>
    <property type="molecule type" value="Genomic_DNA"/>
</dbReference>
<keyword evidence="7" id="KW-1185">Reference proteome</keyword>
<dbReference type="RefSeq" id="WP_155698822.1">
    <property type="nucleotide sequence ID" value="NZ_CP034235.1"/>
</dbReference>
<keyword evidence="2" id="KW-0812">Transmembrane</keyword>
<sequence>MEKSKYEKHFSEDSFWNKIGKYAKEAGTKVVYSGLILYYAVQSPNTPLKSKIQIYGALGYLILPLDLVPDFLPVVGYVDDLGALGLAIAATAMSIDDNVKQQAKDKITGFFGPDILNNQDIIDVDSQIVDEEKEGESTPEK</sequence>
<evidence type="ECO:0000256" key="3">
    <source>
        <dbReference type="ARBA" id="ARBA00022989"/>
    </source>
</evidence>
<dbReference type="InterPro" id="IPR010652">
    <property type="entry name" value="DUF1232"/>
</dbReference>
<comment type="subcellular location">
    <subcellularLocation>
        <location evidence="1">Endomembrane system</location>
        <topology evidence="1">Multi-pass membrane protein</topology>
    </subcellularLocation>
</comment>
<reference evidence="7" key="1">
    <citation type="submission" date="2018-11" db="EMBL/GenBank/DDBJ databases">
        <title>Complete genome sequence of Paenibacillus sp. ML311-T8.</title>
        <authorList>
            <person name="Nam Y.-D."/>
            <person name="Kang J."/>
            <person name="Chung W.-H."/>
            <person name="Park Y.S."/>
        </authorList>
    </citation>
    <scope>NUCLEOTIDE SEQUENCE [LARGE SCALE GENOMIC DNA]</scope>
    <source>
        <strain evidence="7">ML311-T8</strain>
    </source>
</reference>
<keyword evidence="3" id="KW-1133">Transmembrane helix</keyword>
<organism evidence="6 7">
    <name type="scientific">Paenibacillus psychroresistens</name>
    <dbReference type="NCBI Taxonomy" id="1778678"/>
    <lineage>
        <taxon>Bacteria</taxon>
        <taxon>Bacillati</taxon>
        <taxon>Bacillota</taxon>
        <taxon>Bacilli</taxon>
        <taxon>Bacillales</taxon>
        <taxon>Paenibacillaceae</taxon>
        <taxon>Paenibacillus</taxon>
    </lineage>
</organism>
<keyword evidence="4" id="KW-0472">Membrane</keyword>
<name>A0A6B8RDL5_9BACL</name>
<gene>
    <name evidence="6" type="ORF">EHS13_02330</name>
</gene>
<evidence type="ECO:0000256" key="4">
    <source>
        <dbReference type="ARBA" id="ARBA00023136"/>
    </source>
</evidence>
<dbReference type="Pfam" id="PF06803">
    <property type="entry name" value="DUF1232"/>
    <property type="match status" value="1"/>
</dbReference>
<accession>A0A6B8RDL5</accession>
<proteinExistence type="predicted"/>
<dbReference type="Proteomes" id="UP000426246">
    <property type="component" value="Chromosome"/>
</dbReference>
<evidence type="ECO:0000313" key="7">
    <source>
        <dbReference type="Proteomes" id="UP000426246"/>
    </source>
</evidence>
<evidence type="ECO:0000256" key="1">
    <source>
        <dbReference type="ARBA" id="ARBA00004127"/>
    </source>
</evidence>
<protein>
    <submittedName>
        <fullName evidence="6">DUF1232 domain-containing protein</fullName>
    </submittedName>
</protein>
<dbReference type="KEGG" id="ppsc:EHS13_02330"/>
<feature type="domain" description="DUF1232" evidence="5">
    <location>
        <begin position="51"/>
        <end position="85"/>
    </location>
</feature>
<dbReference type="GO" id="GO:0012505">
    <property type="term" value="C:endomembrane system"/>
    <property type="evidence" value="ECO:0007669"/>
    <property type="project" value="UniProtKB-SubCell"/>
</dbReference>
<evidence type="ECO:0000313" key="6">
    <source>
        <dbReference type="EMBL" id="QGQ93824.1"/>
    </source>
</evidence>
<dbReference type="AlphaFoldDB" id="A0A6B8RDL5"/>
<dbReference type="OrthoDB" id="9793277at2"/>
<evidence type="ECO:0000259" key="5">
    <source>
        <dbReference type="Pfam" id="PF06803"/>
    </source>
</evidence>
<evidence type="ECO:0000256" key="2">
    <source>
        <dbReference type="ARBA" id="ARBA00022692"/>
    </source>
</evidence>